<feature type="repeat" description="WD" evidence="3">
    <location>
        <begin position="1063"/>
        <end position="1104"/>
    </location>
</feature>
<reference evidence="5 6" key="1">
    <citation type="journal article" date="2016" name="Nat. Commun.">
        <title>Thousands of microbial genomes shed light on interconnected biogeochemical processes in an aquifer system.</title>
        <authorList>
            <person name="Anantharaman K."/>
            <person name="Brown C.T."/>
            <person name="Hug L.A."/>
            <person name="Sharon I."/>
            <person name="Castelle C.J."/>
            <person name="Probst A.J."/>
            <person name="Thomas B.C."/>
            <person name="Singh A."/>
            <person name="Wilkins M.J."/>
            <person name="Karaoz U."/>
            <person name="Brodie E.L."/>
            <person name="Williams K.H."/>
            <person name="Hubbard S.S."/>
            <person name="Banfield J.F."/>
        </authorList>
    </citation>
    <scope>NUCLEOTIDE SEQUENCE [LARGE SCALE GENOMIC DNA]</scope>
</reference>
<accession>A0A1F5VXJ9</accession>
<dbReference type="InterPro" id="IPR019775">
    <property type="entry name" value="WD40_repeat_CS"/>
</dbReference>
<feature type="repeat" description="WD" evidence="3">
    <location>
        <begin position="771"/>
        <end position="812"/>
    </location>
</feature>
<comment type="caution">
    <text evidence="5">The sequence shown here is derived from an EMBL/GenBank/DDBJ whole genome shotgun (WGS) entry which is preliminary data.</text>
</comment>
<feature type="repeat" description="WD" evidence="3">
    <location>
        <begin position="855"/>
        <end position="887"/>
    </location>
</feature>
<evidence type="ECO:0000259" key="4">
    <source>
        <dbReference type="Pfam" id="PF25469"/>
    </source>
</evidence>
<evidence type="ECO:0000256" key="3">
    <source>
        <dbReference type="PROSITE-ProRule" id="PRU00221"/>
    </source>
</evidence>
<evidence type="ECO:0000256" key="2">
    <source>
        <dbReference type="ARBA" id="ARBA00022737"/>
    </source>
</evidence>
<dbReference type="SUPFAM" id="SSF50978">
    <property type="entry name" value="WD40 repeat-like"/>
    <property type="match status" value="3"/>
</dbReference>
<dbReference type="Pfam" id="PF00400">
    <property type="entry name" value="WD40"/>
    <property type="match status" value="13"/>
</dbReference>
<dbReference type="PANTHER" id="PTHR19848">
    <property type="entry name" value="WD40 REPEAT PROTEIN"/>
    <property type="match status" value="1"/>
</dbReference>
<protein>
    <recommendedName>
        <fullName evidence="4">NWD1/2-like winged helix-turn-helix domain-containing protein</fullName>
    </recommendedName>
</protein>
<dbReference type="PROSITE" id="PS50294">
    <property type="entry name" value="WD_REPEATS_REGION"/>
    <property type="match status" value="11"/>
</dbReference>
<dbReference type="PRINTS" id="PR00320">
    <property type="entry name" value="GPROTEINBRPT"/>
</dbReference>
<dbReference type="Pfam" id="PF25469">
    <property type="entry name" value="WHD_NWD1"/>
    <property type="match status" value="1"/>
</dbReference>
<dbReference type="InterPro" id="IPR020472">
    <property type="entry name" value="WD40_PAC1"/>
</dbReference>
<name>A0A1F5VXJ9_9BACT</name>
<feature type="repeat" description="WD" evidence="3">
    <location>
        <begin position="813"/>
        <end position="854"/>
    </location>
</feature>
<keyword evidence="2" id="KW-0677">Repeat</keyword>
<dbReference type="InterPro" id="IPR001680">
    <property type="entry name" value="WD40_rpt"/>
</dbReference>
<feature type="repeat" description="WD" evidence="3">
    <location>
        <begin position="559"/>
        <end position="600"/>
    </location>
</feature>
<dbReference type="InterPro" id="IPR036322">
    <property type="entry name" value="WD40_repeat_dom_sf"/>
</dbReference>
<dbReference type="PROSITE" id="PS00678">
    <property type="entry name" value="WD_REPEATS_1"/>
    <property type="match status" value="6"/>
</dbReference>
<feature type="repeat" description="WD" evidence="3">
    <location>
        <begin position="979"/>
        <end position="1020"/>
    </location>
</feature>
<feature type="domain" description="NWD1/2-like winged helix-turn-helix" evidence="4">
    <location>
        <begin position="226"/>
        <end position="339"/>
    </location>
</feature>
<feature type="repeat" description="WD" evidence="3">
    <location>
        <begin position="729"/>
        <end position="770"/>
    </location>
</feature>
<dbReference type="AlphaFoldDB" id="A0A1F5VXJ9"/>
<feature type="repeat" description="WD" evidence="3">
    <location>
        <begin position="601"/>
        <end position="642"/>
    </location>
</feature>
<dbReference type="PANTHER" id="PTHR19848:SF8">
    <property type="entry name" value="F-BOX AND WD REPEAT DOMAIN CONTAINING 7"/>
    <property type="match status" value="1"/>
</dbReference>
<gene>
    <name evidence="5" type="ORF">A2Y62_13550</name>
</gene>
<proteinExistence type="predicted"/>
<evidence type="ECO:0000313" key="6">
    <source>
        <dbReference type="Proteomes" id="UP000178943"/>
    </source>
</evidence>
<sequence>MAEAARRARLMNPDATVIERYIGVTPSSSNIIHLLRDLIIEINKGFSEQSVHYYKHVKEADIPFDYNSLIKVFKESLEHSSAYNRNIYIFLDALDRLRADNSARHLYWLPLSLPEHIRLIVSETIVPQITSSNSDTFDPRADMITALESRVSKNNRLVLESLSQEEGAIVLNCWLEEAGRTLQPSQREAILEVFRKEGRPLWLRAASSEALRLHSWEPSLFFPASINGIIDHLLNRLSHEKEHGSLLVERALSYIASARRGLTEDELIEVLSKDKAVILDIQRRFPKSSSLTKVPIALWVRLYEDTAFYLCEVQFSGDNLFNFYHFNFLEAVKSRYLKSPIKRCARHDHLVKYFAQQNYRLEDTEKEYISCNNFLQATKPVNIRKVDELPWQLIQVAEISGRNDPHSPDWSALVELLTDWQFLEAKTEARQDMIFELVQDFSYALRCMPLKQPFWQMTKLLEIAIRRDINFIARHPTTLFQCMWNSCWWYDCPGAARHYCSVDGELEEEEKPWESSSEKLYLFLEKWRQQKEEKNPNFYWLRSLRPPVFHLNPAQIACLRGHNDGICSIAFSPNDLYIASASSDKTIRIWDAETGQELLCLNGHEDSVNSVAFSHVNYNLASGSNDWTIRIWDSETGDELRCFTSREAQITSIAYSNSGKLIASAYSSGSVQIWDAETEQYRTCLGMHNDAVSCLAFSPDDRQIASGSSDDSLRIWDTNTGIQLSCLQISVYCRGIYGIAFSPDGKLIACGYGDNKIRIWDANKSQEMICLYGHEDVVTSVAFSKDNKFIASGSKDKTARIWDVKNGRSLTCFRGHEGTISSVAFSENGRFIASGSRDRTVRIWDTNINQEQIRLKNHESHIPSISMSPNDECIVSGSWDKTIRIWDANRSCERMCLPHLDDKIHSVAFSPNGQCIAAVTKGKINIFSIESGKQITCLDGRCSHIISVSFSYDSNYIAGACGNKICVWNVYTGEEKLCLYEYKGSVLSVAFSPNSKHIAGGFNDKIVRIWDAHSGRNVAHLSGHEGWIYCIGFSPDNLLFASGAGDNTVRVWDIISKKQLACLEGHERQIYDVAFSQDGKYIASASWDHTIRIWEASEGKCLETIDGKGDIRAILRKQKVRAIVRSLEIVAEIQETRQPTGWYPASFSLILTNKSGDFWVGSERYHLHMICPEGNL</sequence>
<dbReference type="CDD" id="cd00200">
    <property type="entry name" value="WD40"/>
    <property type="match status" value="2"/>
</dbReference>
<dbReference type="InterPro" id="IPR015943">
    <property type="entry name" value="WD40/YVTN_repeat-like_dom_sf"/>
</dbReference>
<evidence type="ECO:0000256" key="1">
    <source>
        <dbReference type="ARBA" id="ARBA00022574"/>
    </source>
</evidence>
<dbReference type="Gene3D" id="2.130.10.10">
    <property type="entry name" value="YVTN repeat-like/Quinoprotein amine dehydrogenase"/>
    <property type="match status" value="5"/>
</dbReference>
<dbReference type="EMBL" id="MFGW01000015">
    <property type="protein sequence ID" value="OGF68159.1"/>
    <property type="molecule type" value="Genomic_DNA"/>
</dbReference>
<keyword evidence="1 3" id="KW-0853">WD repeat</keyword>
<feature type="repeat" description="WD" evidence="3">
    <location>
        <begin position="1021"/>
        <end position="1062"/>
    </location>
</feature>
<evidence type="ECO:0000313" key="5">
    <source>
        <dbReference type="EMBL" id="OGF68159.1"/>
    </source>
</evidence>
<dbReference type="PROSITE" id="PS50082">
    <property type="entry name" value="WD_REPEATS_2"/>
    <property type="match status" value="11"/>
</dbReference>
<dbReference type="Proteomes" id="UP000178943">
    <property type="component" value="Unassembled WGS sequence"/>
</dbReference>
<feature type="repeat" description="WD" evidence="3">
    <location>
        <begin position="643"/>
        <end position="684"/>
    </location>
</feature>
<organism evidence="5 6">
    <name type="scientific">Candidatus Fischerbacteria bacterium RBG_13_37_8</name>
    <dbReference type="NCBI Taxonomy" id="1817863"/>
    <lineage>
        <taxon>Bacteria</taxon>
        <taxon>Candidatus Fischeribacteriota</taxon>
    </lineage>
</organism>
<feature type="repeat" description="WD" evidence="3">
    <location>
        <begin position="685"/>
        <end position="726"/>
    </location>
</feature>
<dbReference type="STRING" id="1817863.A2Y62_13550"/>
<dbReference type="InterPro" id="IPR057588">
    <property type="entry name" value="NWD1/2-like_WH"/>
</dbReference>
<dbReference type="SMART" id="SM00320">
    <property type="entry name" value="WD40"/>
    <property type="match status" value="13"/>
</dbReference>